<organism evidence="2 3">
    <name type="scientific">Mycolicibacterium diernhoferi</name>
    <dbReference type="NCBI Taxonomy" id="1801"/>
    <lineage>
        <taxon>Bacteria</taxon>
        <taxon>Bacillati</taxon>
        <taxon>Actinomycetota</taxon>
        <taxon>Actinomycetes</taxon>
        <taxon>Mycobacteriales</taxon>
        <taxon>Mycobacteriaceae</taxon>
        <taxon>Mycolicibacterium</taxon>
    </lineage>
</organism>
<gene>
    <name evidence="2" type="ORF">CRI78_20380</name>
</gene>
<protein>
    <recommendedName>
        <fullName evidence="1">Methyltransferase type 11 domain-containing protein</fullName>
    </recommendedName>
</protein>
<dbReference type="GO" id="GO:0008757">
    <property type="term" value="F:S-adenosylmethionine-dependent methyltransferase activity"/>
    <property type="evidence" value="ECO:0007669"/>
    <property type="project" value="InterPro"/>
</dbReference>
<name>A0A1Q4H545_9MYCO</name>
<dbReference type="Gene3D" id="3.40.50.150">
    <property type="entry name" value="Vaccinia Virus protein VP39"/>
    <property type="match status" value="1"/>
</dbReference>
<sequence length="87" mass="9982">MVVRYPVSSLTLHHLDPDAREAALTESFRVLKPEGRLHIADVQAQRLADMARNHGFEVAELGSRRLNVFGSVHFLRCVRKRVHRPED</sequence>
<proteinExistence type="predicted"/>
<dbReference type="RefSeq" id="WP_097933989.1">
    <property type="nucleotide sequence ID" value="NZ_BAAATC010000021.1"/>
</dbReference>
<dbReference type="InterPro" id="IPR029063">
    <property type="entry name" value="SAM-dependent_MTases_sf"/>
</dbReference>
<accession>A0A1Q4H545</accession>
<dbReference type="AlphaFoldDB" id="A0A1Q4H545"/>
<dbReference type="InterPro" id="IPR013216">
    <property type="entry name" value="Methyltransf_11"/>
</dbReference>
<evidence type="ECO:0000313" key="2">
    <source>
        <dbReference type="EMBL" id="PEG52697.1"/>
    </source>
</evidence>
<comment type="caution">
    <text evidence="2">The sequence shown here is derived from an EMBL/GenBank/DDBJ whole genome shotgun (WGS) entry which is preliminary data.</text>
</comment>
<dbReference type="SUPFAM" id="SSF53335">
    <property type="entry name" value="S-adenosyl-L-methionine-dependent methyltransferases"/>
    <property type="match status" value="1"/>
</dbReference>
<dbReference type="STRING" id="1801.BRW64_25410"/>
<evidence type="ECO:0000259" key="1">
    <source>
        <dbReference type="Pfam" id="PF08241"/>
    </source>
</evidence>
<feature type="domain" description="Methyltransferase type 11" evidence="1">
    <location>
        <begin position="7"/>
        <end position="38"/>
    </location>
</feature>
<dbReference type="Proteomes" id="UP000220340">
    <property type="component" value="Unassembled WGS sequence"/>
</dbReference>
<evidence type="ECO:0000313" key="3">
    <source>
        <dbReference type="Proteomes" id="UP000220340"/>
    </source>
</evidence>
<dbReference type="EMBL" id="PDCR01000028">
    <property type="protein sequence ID" value="PEG52697.1"/>
    <property type="molecule type" value="Genomic_DNA"/>
</dbReference>
<dbReference type="Pfam" id="PF08241">
    <property type="entry name" value="Methyltransf_11"/>
    <property type="match status" value="1"/>
</dbReference>
<keyword evidence="3" id="KW-1185">Reference proteome</keyword>
<reference evidence="2 3" key="1">
    <citation type="submission" date="2017-10" db="EMBL/GenBank/DDBJ databases">
        <title>The new phylogeny of genus Mycobacterium.</title>
        <authorList>
            <person name="Tortoli E."/>
            <person name="Trovato A."/>
            <person name="Cirillo D.M."/>
        </authorList>
    </citation>
    <scope>NUCLEOTIDE SEQUENCE [LARGE SCALE GENOMIC DNA]</scope>
    <source>
        <strain evidence="2 3">IP141170001</strain>
    </source>
</reference>